<feature type="transmembrane region" description="Helical" evidence="6">
    <location>
        <begin position="528"/>
        <end position="547"/>
    </location>
</feature>
<keyword evidence="2" id="KW-1003">Cell membrane</keyword>
<name>A0ABT8SIW3_9CAUL</name>
<evidence type="ECO:0000256" key="5">
    <source>
        <dbReference type="ARBA" id="ARBA00023136"/>
    </source>
</evidence>
<evidence type="ECO:0000256" key="1">
    <source>
        <dbReference type="ARBA" id="ARBA00004651"/>
    </source>
</evidence>
<keyword evidence="10" id="KW-1185">Reference proteome</keyword>
<feature type="transmembrane region" description="Helical" evidence="6">
    <location>
        <begin position="390"/>
        <end position="412"/>
    </location>
</feature>
<feature type="transmembrane region" description="Helical" evidence="6">
    <location>
        <begin position="354"/>
        <end position="384"/>
    </location>
</feature>
<comment type="subcellular location">
    <subcellularLocation>
        <location evidence="1">Cell membrane</location>
        <topology evidence="1">Multi-pass membrane protein</topology>
    </subcellularLocation>
</comment>
<feature type="transmembrane region" description="Helical" evidence="6">
    <location>
        <begin position="91"/>
        <end position="109"/>
    </location>
</feature>
<feature type="transmembrane region" description="Helical" evidence="6">
    <location>
        <begin position="433"/>
        <end position="454"/>
    </location>
</feature>
<dbReference type="InterPro" id="IPR052159">
    <property type="entry name" value="Competence_DNA_uptake"/>
</dbReference>
<evidence type="ECO:0000259" key="7">
    <source>
        <dbReference type="Pfam" id="PF03772"/>
    </source>
</evidence>
<keyword evidence="3 6" id="KW-0812">Transmembrane</keyword>
<feature type="transmembrane region" description="Helical" evidence="6">
    <location>
        <begin position="497"/>
        <end position="516"/>
    </location>
</feature>
<feature type="transmembrane region" description="Helical" evidence="6">
    <location>
        <begin position="289"/>
        <end position="315"/>
    </location>
</feature>
<evidence type="ECO:0000313" key="9">
    <source>
        <dbReference type="EMBL" id="MDO1558508.1"/>
    </source>
</evidence>
<dbReference type="Pfam" id="PF03772">
    <property type="entry name" value="Competence"/>
    <property type="match status" value="1"/>
</dbReference>
<proteinExistence type="predicted"/>
<feature type="transmembrane region" description="Helical" evidence="6">
    <location>
        <begin position="69"/>
        <end position="85"/>
    </location>
</feature>
<gene>
    <name evidence="9" type="ORF">Q0812_03590</name>
</gene>
<dbReference type="PANTHER" id="PTHR30619:SF1">
    <property type="entry name" value="RECOMBINATION PROTEIN 2"/>
    <property type="match status" value="1"/>
</dbReference>
<evidence type="ECO:0000256" key="2">
    <source>
        <dbReference type="ARBA" id="ARBA00022475"/>
    </source>
</evidence>
<comment type="caution">
    <text evidence="9">The sequence shown here is derived from an EMBL/GenBank/DDBJ whole genome shotgun (WGS) entry which is preliminary data.</text>
</comment>
<feature type="transmembrane region" description="Helical" evidence="6">
    <location>
        <begin position="460"/>
        <end position="485"/>
    </location>
</feature>
<evidence type="ECO:0000313" key="10">
    <source>
        <dbReference type="Proteomes" id="UP001169063"/>
    </source>
</evidence>
<keyword evidence="4 6" id="KW-1133">Transmembrane helix</keyword>
<accession>A0ABT8SIW3</accession>
<dbReference type="RefSeq" id="WP_302108918.1">
    <property type="nucleotide sequence ID" value="NZ_JAUKTR010000001.1"/>
</dbReference>
<dbReference type="PANTHER" id="PTHR30619">
    <property type="entry name" value="DNA INTERNALIZATION/COMPETENCE PROTEIN COMEC/REC2"/>
    <property type="match status" value="1"/>
</dbReference>
<dbReference type="InterPro" id="IPR004477">
    <property type="entry name" value="ComEC_N"/>
</dbReference>
<organism evidence="9 10">
    <name type="scientific">Peiella sedimenti</name>
    <dbReference type="NCBI Taxonomy" id="3061083"/>
    <lineage>
        <taxon>Bacteria</taxon>
        <taxon>Pseudomonadati</taxon>
        <taxon>Pseudomonadota</taxon>
        <taxon>Alphaproteobacteria</taxon>
        <taxon>Caulobacterales</taxon>
        <taxon>Caulobacteraceae</taxon>
        <taxon>Peiella</taxon>
    </lineage>
</organism>
<keyword evidence="5 6" id="KW-0472">Membrane</keyword>
<feature type="domain" description="DUF4131" evidence="8">
    <location>
        <begin position="66"/>
        <end position="216"/>
    </location>
</feature>
<protein>
    <submittedName>
        <fullName evidence="9">ComEC/Rec2 family competence protein</fullName>
    </submittedName>
</protein>
<feature type="transmembrane region" description="Helical" evidence="6">
    <location>
        <begin position="44"/>
        <end position="62"/>
    </location>
</feature>
<dbReference type="InterPro" id="IPR025405">
    <property type="entry name" value="DUF4131"/>
</dbReference>
<evidence type="ECO:0000259" key="8">
    <source>
        <dbReference type="Pfam" id="PF13567"/>
    </source>
</evidence>
<dbReference type="Proteomes" id="UP001169063">
    <property type="component" value="Unassembled WGS sequence"/>
</dbReference>
<dbReference type="EMBL" id="JAUKTR010000001">
    <property type="protein sequence ID" value="MDO1558508.1"/>
    <property type="molecule type" value="Genomic_DNA"/>
</dbReference>
<evidence type="ECO:0000256" key="6">
    <source>
        <dbReference type="SAM" id="Phobius"/>
    </source>
</evidence>
<dbReference type="NCBIfam" id="TIGR00360">
    <property type="entry name" value="ComEC_N-term"/>
    <property type="match status" value="1"/>
</dbReference>
<dbReference type="Pfam" id="PF13567">
    <property type="entry name" value="DUF4131"/>
    <property type="match status" value="1"/>
</dbReference>
<evidence type="ECO:0000256" key="4">
    <source>
        <dbReference type="ARBA" id="ARBA00022989"/>
    </source>
</evidence>
<feature type="transmembrane region" description="Helical" evidence="6">
    <location>
        <begin position="327"/>
        <end position="342"/>
    </location>
</feature>
<evidence type="ECO:0000256" key="3">
    <source>
        <dbReference type="ARBA" id="ARBA00022692"/>
    </source>
</evidence>
<reference evidence="9" key="1">
    <citation type="submission" date="2023-07" db="EMBL/GenBank/DDBJ databases">
        <title>Brevundimonas soil sp. nov., isolated from the soil of chemical plant.</title>
        <authorList>
            <person name="Wu N."/>
        </authorList>
    </citation>
    <scope>NUCLEOTIDE SEQUENCE</scope>
    <source>
        <strain evidence="9">XZ-24</strain>
    </source>
</reference>
<feature type="domain" description="ComEC/Rec2-related protein" evidence="7">
    <location>
        <begin position="265"/>
        <end position="550"/>
    </location>
</feature>
<sequence length="712" mass="75102">MTTDTGAFLGGDDGVASIAQGGRKPTPAWRSWIAAQVEAQADRWRLWTPVFLGLGCAAYFALKSEPPAWLAWAPVVVAAGALWAVRRWAPAAMWAAVLMLALSGGFLAAKLRQQAVDAPVAPEQAGAVTLEAWVLDVESPGTRGPRILVAPIRVSGLAAEATPERLRVNLTVPAPRPGTAIRLRGLLSPPPPPAAPHAYDFGRNAYFQSLGGTVIAFGRPQHVLGLAPPPLGLRAKMAVNAWRLRLAERVQGAMSPQAGSIAAAMVTGHEAWISEADEQAMRDSGLAHILSISGLHMAIVGGFAFFAARLAIAAWPWLALRIHGKKAAALFGAGAVGLYLVVSGGPPPAERAAIVAWVAFAAILLDRRAVSMNALALAALIVLLRRPESIVQPGFQMSFAATAALVALAEAWPARVREISAPWLIRAVQGAGAWIAGALAASFVAGLATGPFAMQHFNRVAVFGLGANLAVAPLSSFVMMPALALGSVLSGTLLGDLILAVAGWSVDAMLAIGHWTSRLPGAVRLVPSAPPLALPVAFLGILIICLWRGRLRWAGLPLALAVIWWPRPEPPNLWLADGGTNAVIRTAPGQAMAVRSRAGRFGADLWAKRMGLTLAEDSDAACRRFWCLREGRPSVAVWFGRRAPDAEALAQLCAAEVVAVRAVVPSLPPACERRLVLDAEDFRRGGAVELWRSGGGWAARWTRDAQGDRPWT</sequence>